<dbReference type="EMBL" id="FJ774809">
    <property type="protein sequence ID" value="ACY66530.1"/>
    <property type="molecule type" value="mRNA"/>
</dbReference>
<evidence type="ECO:0000313" key="1">
    <source>
        <dbReference type="EMBL" id="ACY66530.1"/>
    </source>
</evidence>
<accession>D2DSX0</accession>
<feature type="non-terminal residue" evidence="1">
    <location>
        <position position="40"/>
    </location>
</feature>
<proteinExistence type="evidence at transcript level"/>
<sequence length="40" mass="4515">MDGFGDSFVPAPRHEQCLPSHHHYVRQYPGAGWLTPARPV</sequence>
<dbReference type="AlphaFoldDB" id="D2DSX0"/>
<reference evidence="1" key="1">
    <citation type="submission" date="2009-02" db="EMBL/GenBank/DDBJ databases">
        <title>Construction of SSH cDNA library from hemocytes of Scylla paramamosain LPS-challenged.</title>
        <authorList>
            <person name="Wang K.J."/>
            <person name="Chen F.Y."/>
            <person name="Bo J."/>
            <person name="Ren H.L."/>
        </authorList>
    </citation>
    <scope>NUCLEOTIDE SEQUENCE</scope>
</reference>
<organism evidence="1">
    <name type="scientific">Scylla paramamosain</name>
    <name type="common">Mud crab</name>
    <dbReference type="NCBI Taxonomy" id="85552"/>
    <lineage>
        <taxon>Eukaryota</taxon>
        <taxon>Metazoa</taxon>
        <taxon>Ecdysozoa</taxon>
        <taxon>Arthropoda</taxon>
        <taxon>Crustacea</taxon>
        <taxon>Multicrustacea</taxon>
        <taxon>Malacostraca</taxon>
        <taxon>Eumalacostraca</taxon>
        <taxon>Eucarida</taxon>
        <taxon>Decapoda</taxon>
        <taxon>Pleocyemata</taxon>
        <taxon>Brachyura</taxon>
        <taxon>Eubrachyura</taxon>
        <taxon>Portunoidea</taxon>
        <taxon>Portunidae</taxon>
        <taxon>Portuninae</taxon>
        <taxon>Scylla</taxon>
    </lineage>
</organism>
<name>D2DSX0_SCYPA</name>
<protein>
    <submittedName>
        <fullName evidence="1">Uncharacterized protein</fullName>
    </submittedName>
</protein>